<keyword evidence="5" id="KW-0949">S-adenosyl-L-methionine</keyword>
<evidence type="ECO:0000256" key="1">
    <source>
        <dbReference type="ARBA" id="ARBA00004953"/>
    </source>
</evidence>
<dbReference type="NCBIfam" id="TIGR02467">
    <property type="entry name" value="CbiE"/>
    <property type="match status" value="1"/>
</dbReference>
<evidence type="ECO:0000256" key="4">
    <source>
        <dbReference type="ARBA" id="ARBA00022679"/>
    </source>
</evidence>
<keyword evidence="3" id="KW-0489">Methyltransferase</keyword>
<dbReference type="GO" id="GO:0032259">
    <property type="term" value="P:methylation"/>
    <property type="evidence" value="ECO:0007669"/>
    <property type="project" value="UniProtKB-KW"/>
</dbReference>
<feature type="domain" description="Tetrapyrrole methylase" evidence="6">
    <location>
        <begin position="5"/>
        <end position="187"/>
    </location>
</feature>
<gene>
    <name evidence="7" type="ORF">MNBD_DELTA01-684</name>
</gene>
<dbReference type="InterPro" id="IPR012818">
    <property type="entry name" value="CbiE"/>
</dbReference>
<dbReference type="UniPathway" id="UPA00148"/>
<dbReference type="InterPro" id="IPR014776">
    <property type="entry name" value="4pyrrole_Mease_sub2"/>
</dbReference>
<evidence type="ECO:0000256" key="5">
    <source>
        <dbReference type="ARBA" id="ARBA00022691"/>
    </source>
</evidence>
<dbReference type="InterPro" id="IPR035996">
    <property type="entry name" value="4pyrrol_Methylase_sf"/>
</dbReference>
<dbReference type="InterPro" id="IPR000878">
    <property type="entry name" value="4pyrrol_Mease"/>
</dbReference>
<proteinExistence type="predicted"/>
<accession>A0A3B0QSH5</accession>
<dbReference type="Gene3D" id="3.40.1010.10">
    <property type="entry name" value="Cobalt-precorrin-4 Transmethylase, Domain 1"/>
    <property type="match status" value="1"/>
</dbReference>
<reference evidence="7" key="1">
    <citation type="submission" date="2018-06" db="EMBL/GenBank/DDBJ databases">
        <authorList>
            <person name="Zhirakovskaya E."/>
        </authorList>
    </citation>
    <scope>NUCLEOTIDE SEQUENCE</scope>
</reference>
<evidence type="ECO:0000313" key="7">
    <source>
        <dbReference type="EMBL" id="VAV83029.1"/>
    </source>
</evidence>
<keyword evidence="2" id="KW-0169">Cobalamin biosynthesis</keyword>
<sequence length="211" mass="23140">MAGKVKIIGCGPGAADLITVRGLRAIENADLIAGSARLIETFKGLTTARTTVIEGDYAERLREFEDSPKEFKKVLLVSGDPLFSSLGALAIKKLGKERCEVIPGVGSFQQAFASLKEAWTDHNVISLHGKDSHNIKKIFNENSKFVLLLDPSRNLKYIKEAIGEAIGNKYLYTVANNLSLPNEELSELGFEELASHPEESLSILIVRRKTN</sequence>
<dbReference type="CDD" id="cd11644">
    <property type="entry name" value="Precorrin-6Y-MT"/>
    <property type="match status" value="1"/>
</dbReference>
<comment type="pathway">
    <text evidence="1">Cofactor biosynthesis; adenosylcobalamin biosynthesis.</text>
</comment>
<dbReference type="Gene3D" id="3.30.950.10">
    <property type="entry name" value="Methyltransferase, Cobalt-precorrin-4 Transmethylase, Domain 2"/>
    <property type="match status" value="1"/>
</dbReference>
<dbReference type="InterPro" id="IPR050714">
    <property type="entry name" value="Cobalamin_biosynth_MTase"/>
</dbReference>
<dbReference type="InterPro" id="IPR014777">
    <property type="entry name" value="4pyrrole_Mease_sub1"/>
</dbReference>
<dbReference type="GO" id="GO:0008276">
    <property type="term" value="F:protein methyltransferase activity"/>
    <property type="evidence" value="ECO:0007669"/>
    <property type="project" value="InterPro"/>
</dbReference>
<dbReference type="AlphaFoldDB" id="A0A3B0QSH5"/>
<evidence type="ECO:0000259" key="6">
    <source>
        <dbReference type="Pfam" id="PF00590"/>
    </source>
</evidence>
<protein>
    <recommendedName>
        <fullName evidence="6">Tetrapyrrole methylase domain-containing protein</fullName>
    </recommendedName>
</protein>
<name>A0A3B0QSH5_9ZZZZ</name>
<dbReference type="PANTHER" id="PTHR43182:SF1">
    <property type="entry name" value="COBALT-PRECORRIN-7 C(5)-METHYLTRANSFERASE"/>
    <property type="match status" value="1"/>
</dbReference>
<evidence type="ECO:0000256" key="3">
    <source>
        <dbReference type="ARBA" id="ARBA00022603"/>
    </source>
</evidence>
<keyword evidence="4" id="KW-0808">Transferase</keyword>
<dbReference type="EMBL" id="UOEA01000034">
    <property type="protein sequence ID" value="VAV83029.1"/>
    <property type="molecule type" value="Genomic_DNA"/>
</dbReference>
<dbReference type="PANTHER" id="PTHR43182">
    <property type="entry name" value="COBALT-PRECORRIN-6B C(15)-METHYLTRANSFERASE (DECARBOXYLATING)"/>
    <property type="match status" value="1"/>
</dbReference>
<organism evidence="7">
    <name type="scientific">hydrothermal vent metagenome</name>
    <dbReference type="NCBI Taxonomy" id="652676"/>
    <lineage>
        <taxon>unclassified sequences</taxon>
        <taxon>metagenomes</taxon>
        <taxon>ecological metagenomes</taxon>
    </lineage>
</organism>
<dbReference type="GO" id="GO:0009236">
    <property type="term" value="P:cobalamin biosynthetic process"/>
    <property type="evidence" value="ECO:0007669"/>
    <property type="project" value="UniProtKB-UniPathway"/>
</dbReference>
<dbReference type="Pfam" id="PF00590">
    <property type="entry name" value="TP_methylase"/>
    <property type="match status" value="1"/>
</dbReference>
<evidence type="ECO:0000256" key="2">
    <source>
        <dbReference type="ARBA" id="ARBA00022573"/>
    </source>
</evidence>
<dbReference type="SUPFAM" id="SSF53790">
    <property type="entry name" value="Tetrapyrrole methylase"/>
    <property type="match status" value="1"/>
</dbReference>